<dbReference type="InterPro" id="IPR020635">
    <property type="entry name" value="Tyr_kinase_cat_dom"/>
</dbReference>
<name>A0ABY6UBH3_BIOOC</name>
<dbReference type="PANTHER" id="PTHR24054:SF0">
    <property type="entry name" value="CASEIN KINASE II SUBUNIT ALPHA"/>
    <property type="match status" value="1"/>
</dbReference>
<dbReference type="SMART" id="SM00219">
    <property type="entry name" value="TyrKc"/>
    <property type="match status" value="1"/>
</dbReference>
<keyword evidence="8" id="KW-0547">Nucleotide-binding</keyword>
<evidence type="ECO:0000256" key="12">
    <source>
        <dbReference type="ARBA" id="ARBA00033194"/>
    </source>
</evidence>
<dbReference type="PROSITE" id="PS00109">
    <property type="entry name" value="PROTEIN_KINASE_TYR"/>
    <property type="match status" value="1"/>
</dbReference>
<evidence type="ECO:0000256" key="13">
    <source>
        <dbReference type="ARBA" id="ARBA00047899"/>
    </source>
</evidence>
<dbReference type="EC" id="2.7.11.1" evidence="3"/>
<evidence type="ECO:0000313" key="17">
    <source>
        <dbReference type="Proteomes" id="UP000766486"/>
    </source>
</evidence>
<comment type="catalytic activity">
    <reaction evidence="14">
        <text>L-seryl-[protein] + ATP = O-phospho-L-seryl-[protein] + ADP + H(+)</text>
        <dbReference type="Rhea" id="RHEA:17989"/>
        <dbReference type="Rhea" id="RHEA-COMP:9863"/>
        <dbReference type="Rhea" id="RHEA-COMP:11604"/>
        <dbReference type="ChEBI" id="CHEBI:15378"/>
        <dbReference type="ChEBI" id="CHEBI:29999"/>
        <dbReference type="ChEBI" id="CHEBI:30616"/>
        <dbReference type="ChEBI" id="CHEBI:83421"/>
        <dbReference type="ChEBI" id="CHEBI:456216"/>
        <dbReference type="EC" id="2.7.11.1"/>
    </reaction>
</comment>
<reference evidence="16 17" key="1">
    <citation type="submission" date="2019-06" db="EMBL/GenBank/DDBJ databases">
        <authorList>
            <person name="Broberg M."/>
        </authorList>
    </citation>
    <scope>NUCLEOTIDE SEQUENCE [LARGE SCALE GENOMIC DNA]</scope>
</reference>
<comment type="caution">
    <text evidence="16">The sequence shown here is derived from an EMBL/GenBank/DDBJ whole genome shotgun (WGS) entry which is preliminary data.</text>
</comment>
<sequence>MADSSLELAPSNPDNYEIRTSLKNNSSSSWSTCTGYGRYSDVFEGVNVQTALRCAIKSLKTTRDDHIRREIKVLEALRGGVNIITLLDIVTGDQDRPTSLVFELADHVDFRSLYPRFSSADVRFYTRELLRALEFAHDKGVMHRDVRPHNVLIDPAERRLRLIDWGSAEFYEPRTEYTVRVGRAFFKAPELLLHHGEYDYGVDMWQVGAMLAGMVFRREPFFHGASSADMLGRMARVLGTSGLRNYVERYDMEMADVDDIAVHPRRPWGEFVNDDNRHLAEEDAIDLLDKLLRWDHKVGLTLQGVVSKGLLCPLLTMMSLGPAKRKAGDRASLLPRGR</sequence>
<dbReference type="EMBL" id="CABFNS010000785">
    <property type="protein sequence ID" value="VUC28478.1"/>
    <property type="molecule type" value="Genomic_DNA"/>
</dbReference>
<dbReference type="Proteomes" id="UP000766486">
    <property type="component" value="Unassembled WGS sequence"/>
</dbReference>
<organism evidence="16 17">
    <name type="scientific">Bionectria ochroleuca</name>
    <name type="common">Gliocladium roseum</name>
    <dbReference type="NCBI Taxonomy" id="29856"/>
    <lineage>
        <taxon>Eukaryota</taxon>
        <taxon>Fungi</taxon>
        <taxon>Dikarya</taxon>
        <taxon>Ascomycota</taxon>
        <taxon>Pezizomycotina</taxon>
        <taxon>Sordariomycetes</taxon>
        <taxon>Hypocreomycetidae</taxon>
        <taxon>Hypocreales</taxon>
        <taxon>Bionectriaceae</taxon>
        <taxon>Clonostachys</taxon>
    </lineage>
</organism>
<dbReference type="InterPro" id="IPR008266">
    <property type="entry name" value="Tyr_kinase_AS"/>
</dbReference>
<gene>
    <name evidence="16" type="ORF">CLO192961_LOCUS236028</name>
</gene>
<evidence type="ECO:0000256" key="8">
    <source>
        <dbReference type="ARBA" id="ARBA00022741"/>
    </source>
</evidence>
<evidence type="ECO:0000313" key="16">
    <source>
        <dbReference type="EMBL" id="VUC28478.1"/>
    </source>
</evidence>
<keyword evidence="10" id="KW-0067">ATP-binding</keyword>
<dbReference type="Pfam" id="PF00069">
    <property type="entry name" value="Pkinase"/>
    <property type="match status" value="1"/>
</dbReference>
<comment type="subunit">
    <text evidence="2">Component of the EKC/KEOPS complex composed of at least BUD32, CGI121, GON7, KAE1 and PCC1; the whole complex dimerizes.</text>
</comment>
<evidence type="ECO:0000256" key="7">
    <source>
        <dbReference type="ARBA" id="ARBA00022679"/>
    </source>
</evidence>
<evidence type="ECO:0000259" key="15">
    <source>
        <dbReference type="PROSITE" id="PS50011"/>
    </source>
</evidence>
<evidence type="ECO:0000256" key="9">
    <source>
        <dbReference type="ARBA" id="ARBA00022777"/>
    </source>
</evidence>
<evidence type="ECO:0000256" key="1">
    <source>
        <dbReference type="ARBA" id="ARBA00003747"/>
    </source>
</evidence>
<evidence type="ECO:0000256" key="14">
    <source>
        <dbReference type="ARBA" id="ARBA00048679"/>
    </source>
</evidence>
<comment type="function">
    <text evidence="1">Component of the EKC/KEOPS complex that is required for the formation of a threonylcarbamoyl group on adenosine at position 37 (t(6)A37) in tRNAs that read codons beginning with adenine. The complex is probably involved in the transfer of the threonylcarbamoyl moiety of threonylcarbamoyl-AMP (TC-AMP) to the N6 group of A37. BUD32 has ATPase activity in the context of the EKC/KEOPS complex and likely plays a supporting role to the catalytic subunit KAE1. The EKC/KEOPS complex also promotes both telomere uncapping and telomere elongation. The complex is required for efficient recruitment of transcriptional coactivators.</text>
</comment>
<evidence type="ECO:0000256" key="4">
    <source>
        <dbReference type="ARBA" id="ARBA00013948"/>
    </source>
</evidence>
<dbReference type="InterPro" id="IPR000719">
    <property type="entry name" value="Prot_kinase_dom"/>
</dbReference>
<dbReference type="InterPro" id="IPR011009">
    <property type="entry name" value="Kinase-like_dom_sf"/>
</dbReference>
<protein>
    <recommendedName>
        <fullName evidence="5">EKC/KEOPS complex subunit BUD32</fullName>
        <ecNumber evidence="3">2.7.11.1</ecNumber>
    </recommendedName>
    <alternativeName>
        <fullName evidence="11 12">Atypical Serine/threonine protein kinase BUD32</fullName>
    </alternativeName>
    <alternativeName>
        <fullName evidence="4">EKC/KEOPS complex subunit bud32</fullName>
    </alternativeName>
</protein>
<dbReference type="Gene3D" id="1.10.510.10">
    <property type="entry name" value="Transferase(Phosphotransferase) domain 1"/>
    <property type="match status" value="1"/>
</dbReference>
<accession>A0ABY6UBH3</accession>
<evidence type="ECO:0000256" key="2">
    <source>
        <dbReference type="ARBA" id="ARBA00011534"/>
    </source>
</evidence>
<evidence type="ECO:0000256" key="10">
    <source>
        <dbReference type="ARBA" id="ARBA00022840"/>
    </source>
</evidence>
<dbReference type="Gene3D" id="3.30.200.20">
    <property type="entry name" value="Phosphorylase Kinase, domain 1"/>
    <property type="match status" value="1"/>
</dbReference>
<keyword evidence="6" id="KW-0723">Serine/threonine-protein kinase</keyword>
<dbReference type="CDD" id="cd14132">
    <property type="entry name" value="STKc_CK2_alpha"/>
    <property type="match status" value="1"/>
</dbReference>
<dbReference type="PANTHER" id="PTHR24054">
    <property type="entry name" value="CASEIN KINASE II SUBUNIT ALPHA"/>
    <property type="match status" value="1"/>
</dbReference>
<evidence type="ECO:0000256" key="11">
    <source>
        <dbReference type="ARBA" id="ARBA00030980"/>
    </source>
</evidence>
<keyword evidence="7" id="KW-0808">Transferase</keyword>
<keyword evidence="9" id="KW-0418">Kinase</keyword>
<proteinExistence type="predicted"/>
<evidence type="ECO:0000256" key="3">
    <source>
        <dbReference type="ARBA" id="ARBA00012513"/>
    </source>
</evidence>
<dbReference type="PROSITE" id="PS50011">
    <property type="entry name" value="PROTEIN_KINASE_DOM"/>
    <property type="match status" value="1"/>
</dbReference>
<comment type="catalytic activity">
    <reaction evidence="13">
        <text>L-threonyl-[protein] + ATP = O-phospho-L-threonyl-[protein] + ADP + H(+)</text>
        <dbReference type="Rhea" id="RHEA:46608"/>
        <dbReference type="Rhea" id="RHEA-COMP:11060"/>
        <dbReference type="Rhea" id="RHEA-COMP:11605"/>
        <dbReference type="ChEBI" id="CHEBI:15378"/>
        <dbReference type="ChEBI" id="CHEBI:30013"/>
        <dbReference type="ChEBI" id="CHEBI:30616"/>
        <dbReference type="ChEBI" id="CHEBI:61977"/>
        <dbReference type="ChEBI" id="CHEBI:456216"/>
        <dbReference type="EC" id="2.7.11.1"/>
    </reaction>
</comment>
<keyword evidence="17" id="KW-1185">Reference proteome</keyword>
<evidence type="ECO:0000256" key="6">
    <source>
        <dbReference type="ARBA" id="ARBA00022527"/>
    </source>
</evidence>
<dbReference type="InterPro" id="IPR045216">
    <property type="entry name" value="CK2_alpha"/>
</dbReference>
<feature type="domain" description="Protein kinase" evidence="15">
    <location>
        <begin position="28"/>
        <end position="315"/>
    </location>
</feature>
<evidence type="ECO:0000256" key="5">
    <source>
        <dbReference type="ARBA" id="ARBA00019973"/>
    </source>
</evidence>
<dbReference type="SUPFAM" id="SSF56112">
    <property type="entry name" value="Protein kinase-like (PK-like)"/>
    <property type="match status" value="1"/>
</dbReference>